<keyword evidence="1" id="KW-1133">Transmembrane helix</keyword>
<gene>
    <name evidence="2" type="ORF">Fcan01_17485</name>
</gene>
<feature type="transmembrane region" description="Helical" evidence="1">
    <location>
        <begin position="81"/>
        <end position="102"/>
    </location>
</feature>
<organism evidence="2 3">
    <name type="scientific">Folsomia candida</name>
    <name type="common">Springtail</name>
    <dbReference type="NCBI Taxonomy" id="158441"/>
    <lineage>
        <taxon>Eukaryota</taxon>
        <taxon>Metazoa</taxon>
        <taxon>Ecdysozoa</taxon>
        <taxon>Arthropoda</taxon>
        <taxon>Hexapoda</taxon>
        <taxon>Collembola</taxon>
        <taxon>Entomobryomorpha</taxon>
        <taxon>Isotomoidea</taxon>
        <taxon>Isotomidae</taxon>
        <taxon>Proisotominae</taxon>
        <taxon>Folsomia</taxon>
    </lineage>
</organism>
<proteinExistence type="predicted"/>
<dbReference type="EMBL" id="LNIX01000012">
    <property type="protein sequence ID" value="OXA47901.1"/>
    <property type="molecule type" value="Genomic_DNA"/>
</dbReference>
<evidence type="ECO:0000313" key="3">
    <source>
        <dbReference type="Proteomes" id="UP000198287"/>
    </source>
</evidence>
<feature type="transmembrane region" description="Helical" evidence="1">
    <location>
        <begin position="229"/>
        <end position="250"/>
    </location>
</feature>
<keyword evidence="1" id="KW-0472">Membrane</keyword>
<reference evidence="2 3" key="1">
    <citation type="submission" date="2015-12" db="EMBL/GenBank/DDBJ databases">
        <title>The genome of Folsomia candida.</title>
        <authorList>
            <person name="Faddeeva A."/>
            <person name="Derks M.F."/>
            <person name="Anvar Y."/>
            <person name="Smit S."/>
            <person name="Van Straalen N."/>
            <person name="Roelofs D."/>
        </authorList>
    </citation>
    <scope>NUCLEOTIDE SEQUENCE [LARGE SCALE GENOMIC DNA]</scope>
    <source>
        <strain evidence="2 3">VU population</strain>
        <tissue evidence="2">Whole body</tissue>
    </source>
</reference>
<comment type="caution">
    <text evidence="2">The sequence shown here is derived from an EMBL/GenBank/DDBJ whole genome shotgun (WGS) entry which is preliminary data.</text>
</comment>
<dbReference type="AlphaFoldDB" id="A0A226DT68"/>
<evidence type="ECO:0000313" key="2">
    <source>
        <dbReference type="EMBL" id="OXA47901.1"/>
    </source>
</evidence>
<keyword evidence="1" id="KW-0812">Transmembrane</keyword>
<feature type="transmembrane region" description="Helical" evidence="1">
    <location>
        <begin position="122"/>
        <end position="142"/>
    </location>
</feature>
<sequence length="314" mass="35272">MKGTPVQKTVPKLDHCGYKIPPQNIHPYHHFSRESQVLKVFQDIFFDRYHFRYKLPIEWSKRECRVVKVVRTRKSFQILDYFPLLLGGLAMFGGWLGAAAVYEGFPGKRLDTLTRLRLQGCIAIAIMGMYLMAEHFLIFVKYGDELYNGINMLLQLYKEQVARDYNHVMRLVLAVVRPGQSQGCSAGIFILAVFSIFLKYVLIVTLRTGGPFYVLRFLTWGTISVDATLFQALNVGGGFGTGVAVLLAKLKETASFVAKDKAELKLFRKEFAAVQVTGMPFAIGQFTLCYTSPAVTVAIAGFILDQTVNLIVSV</sequence>
<name>A0A226DT68_FOLCA</name>
<feature type="transmembrane region" description="Helical" evidence="1">
    <location>
        <begin position="186"/>
        <end position="209"/>
    </location>
</feature>
<keyword evidence="3" id="KW-1185">Reference proteome</keyword>
<evidence type="ECO:0000256" key="1">
    <source>
        <dbReference type="SAM" id="Phobius"/>
    </source>
</evidence>
<accession>A0A226DT68</accession>
<dbReference type="Proteomes" id="UP000198287">
    <property type="component" value="Unassembled WGS sequence"/>
</dbReference>
<protein>
    <submittedName>
        <fullName evidence="2">Uncharacterized protein</fullName>
    </submittedName>
</protein>